<protein>
    <submittedName>
        <fullName evidence="3">Cytochrome c-type biogenesis protein CcmH/NrfF</fullName>
    </submittedName>
</protein>
<keyword evidence="2" id="KW-0812">Transmembrane</keyword>
<evidence type="ECO:0000313" key="4">
    <source>
        <dbReference type="Proteomes" id="UP000562352"/>
    </source>
</evidence>
<organism evidence="3 4">
    <name type="scientific">Planomonospora venezuelensis</name>
    <dbReference type="NCBI Taxonomy" id="1999"/>
    <lineage>
        <taxon>Bacteria</taxon>
        <taxon>Bacillati</taxon>
        <taxon>Actinomycetota</taxon>
        <taxon>Actinomycetes</taxon>
        <taxon>Streptosporangiales</taxon>
        <taxon>Streptosporangiaceae</taxon>
        <taxon>Planomonospora</taxon>
    </lineage>
</organism>
<dbReference type="Proteomes" id="UP000562352">
    <property type="component" value="Unassembled WGS sequence"/>
</dbReference>
<name>A0A841DGC6_PLAVE</name>
<keyword evidence="2" id="KW-0472">Membrane</keyword>
<evidence type="ECO:0000256" key="1">
    <source>
        <dbReference type="SAM" id="MobiDB-lite"/>
    </source>
</evidence>
<dbReference type="AlphaFoldDB" id="A0A841DGC6"/>
<dbReference type="EMBL" id="JACHJJ010000030">
    <property type="protein sequence ID" value="MBB5967145.1"/>
    <property type="molecule type" value="Genomic_DNA"/>
</dbReference>
<feature type="region of interest" description="Disordered" evidence="1">
    <location>
        <begin position="37"/>
        <end position="70"/>
    </location>
</feature>
<dbReference type="RefSeq" id="WP_184947882.1">
    <property type="nucleotide sequence ID" value="NZ_BAAAWZ010000004.1"/>
</dbReference>
<dbReference type="NCBIfam" id="TIGR01167">
    <property type="entry name" value="LPXTG_anchor"/>
    <property type="match status" value="1"/>
</dbReference>
<reference evidence="3 4" key="1">
    <citation type="submission" date="2020-08" db="EMBL/GenBank/DDBJ databases">
        <title>Genomic Encyclopedia of Type Strains, Phase III (KMG-III): the genomes of soil and plant-associated and newly described type strains.</title>
        <authorList>
            <person name="Whitman W."/>
        </authorList>
    </citation>
    <scope>NUCLEOTIDE SEQUENCE [LARGE SCALE GENOMIC DNA]</scope>
    <source>
        <strain evidence="3 4">CECT 3303</strain>
    </source>
</reference>
<dbReference type="Pfam" id="PF19706">
    <property type="entry name" value="DUF6203"/>
    <property type="match status" value="1"/>
</dbReference>
<feature type="transmembrane region" description="Helical" evidence="2">
    <location>
        <begin position="12"/>
        <end position="30"/>
    </location>
</feature>
<proteinExistence type="predicted"/>
<keyword evidence="2" id="KW-1133">Transmembrane helix</keyword>
<dbReference type="InterPro" id="IPR045777">
    <property type="entry name" value="DUF6203"/>
</dbReference>
<evidence type="ECO:0000256" key="2">
    <source>
        <dbReference type="SAM" id="Phobius"/>
    </source>
</evidence>
<sequence length="70" mass="7773">MKRFFKVVVVRWLSRTPLGLVLLGAGWWFGRRRRRRAQLTASGGPDSGGRRRGGSRAGRGSAVHRSPASR</sequence>
<keyword evidence="4" id="KW-1185">Reference proteome</keyword>
<accession>A0A841DGC6</accession>
<comment type="caution">
    <text evidence="3">The sequence shown here is derived from an EMBL/GenBank/DDBJ whole genome shotgun (WGS) entry which is preliminary data.</text>
</comment>
<evidence type="ECO:0000313" key="3">
    <source>
        <dbReference type="EMBL" id="MBB5967145.1"/>
    </source>
</evidence>
<gene>
    <name evidence="3" type="ORF">FHS22_006447</name>
</gene>